<dbReference type="AlphaFoldDB" id="A0A4W4HTA4"/>
<organism evidence="1 2">
    <name type="scientific">Electrophorus electricus</name>
    <name type="common">Electric eel</name>
    <name type="synonym">Gymnotus electricus</name>
    <dbReference type="NCBI Taxonomy" id="8005"/>
    <lineage>
        <taxon>Eukaryota</taxon>
        <taxon>Metazoa</taxon>
        <taxon>Chordata</taxon>
        <taxon>Craniata</taxon>
        <taxon>Vertebrata</taxon>
        <taxon>Euteleostomi</taxon>
        <taxon>Actinopterygii</taxon>
        <taxon>Neopterygii</taxon>
        <taxon>Teleostei</taxon>
        <taxon>Ostariophysi</taxon>
        <taxon>Gymnotiformes</taxon>
        <taxon>Gymnotoidei</taxon>
        <taxon>Gymnotidae</taxon>
        <taxon>Electrophorus</taxon>
    </lineage>
</organism>
<reference evidence="2" key="2">
    <citation type="journal article" date="2017" name="Sci. Adv.">
        <title>A tail of two voltages: Proteomic comparison of the three electric organs of the electric eel.</title>
        <authorList>
            <person name="Traeger L.L."/>
            <person name="Sabat G."/>
            <person name="Barrett-Wilt G.A."/>
            <person name="Wells G.B."/>
            <person name="Sussman M.R."/>
        </authorList>
    </citation>
    <scope>NUCLEOTIDE SEQUENCE [LARGE SCALE GENOMIC DNA]</scope>
</reference>
<accession>A0A4W4HTA4</accession>
<evidence type="ECO:0000313" key="2">
    <source>
        <dbReference type="Proteomes" id="UP000314983"/>
    </source>
</evidence>
<sequence>MRKVVARKNVLIKSASPKSRRFVGGLPMRQKRWPVKQHGNGDFDKLSPKLDTRKRNNLAHIAQIRVIMKGVAYPANSFTTQR</sequence>
<dbReference type="Proteomes" id="UP000314983">
    <property type="component" value="Chromosome 4"/>
</dbReference>
<keyword evidence="2" id="KW-1185">Reference proteome</keyword>
<evidence type="ECO:0000313" key="1">
    <source>
        <dbReference type="Ensembl" id="ENSEEEP00000052296.2"/>
    </source>
</evidence>
<dbReference type="Ensembl" id="ENSEEET00000052862.2">
    <property type="protein sequence ID" value="ENSEEEP00000052296.2"/>
    <property type="gene ID" value="ENSEEEG00000024518.2"/>
</dbReference>
<reference evidence="1" key="4">
    <citation type="submission" date="2025-08" db="UniProtKB">
        <authorList>
            <consortium name="Ensembl"/>
        </authorList>
    </citation>
    <scope>IDENTIFICATION</scope>
</reference>
<reference evidence="2" key="1">
    <citation type="journal article" date="2014" name="Science">
        <title>Nonhuman genetics. Genomic basis for the convergent evolution of electric organs.</title>
        <authorList>
            <person name="Gallant J.R."/>
            <person name="Traeger L.L."/>
            <person name="Volkening J.D."/>
            <person name="Moffett H."/>
            <person name="Chen P.H."/>
            <person name="Novina C.D."/>
            <person name="Phillips G.N.Jr."/>
            <person name="Anand R."/>
            <person name="Wells G.B."/>
            <person name="Pinch M."/>
            <person name="Guth R."/>
            <person name="Unguez G.A."/>
            <person name="Albert J.S."/>
            <person name="Zakon H.H."/>
            <person name="Samanta M.P."/>
            <person name="Sussman M.R."/>
        </authorList>
    </citation>
    <scope>NUCLEOTIDE SEQUENCE [LARGE SCALE GENOMIC DNA]</scope>
</reference>
<protein>
    <submittedName>
        <fullName evidence="1">Uncharacterized protein</fullName>
    </submittedName>
</protein>
<name>A0A4W4HTA4_ELEEL</name>
<reference evidence="1" key="3">
    <citation type="submission" date="2020-05" db="EMBL/GenBank/DDBJ databases">
        <title>Electrophorus electricus (electric eel) genome, fEleEle1, primary haplotype.</title>
        <authorList>
            <person name="Myers G."/>
            <person name="Meyer A."/>
            <person name="Fedrigo O."/>
            <person name="Formenti G."/>
            <person name="Rhie A."/>
            <person name="Tracey A."/>
            <person name="Sims Y."/>
            <person name="Jarvis E.D."/>
        </authorList>
    </citation>
    <scope>NUCLEOTIDE SEQUENCE [LARGE SCALE GENOMIC DNA]</scope>
</reference>
<proteinExistence type="predicted"/>
<reference evidence="1" key="5">
    <citation type="submission" date="2025-09" db="UniProtKB">
        <authorList>
            <consortium name="Ensembl"/>
        </authorList>
    </citation>
    <scope>IDENTIFICATION</scope>
</reference>